<keyword evidence="3" id="KW-0560">Oxidoreductase</keyword>
<feature type="binding site" evidence="2">
    <location>
        <begin position="18"/>
        <end position="21"/>
    </location>
    <ligand>
        <name>FAD</name>
        <dbReference type="ChEBI" id="CHEBI:57692"/>
    </ligand>
</feature>
<reference evidence="3 4" key="1">
    <citation type="submission" date="2020-08" db="EMBL/GenBank/DDBJ databases">
        <title>Genomic Encyclopedia of Type Strains, Phase IV (KMG-IV): sequencing the most valuable type-strain genomes for metagenomic binning, comparative biology and taxonomic classification.</title>
        <authorList>
            <person name="Goeker M."/>
        </authorList>
    </citation>
    <scope>NUCLEOTIDE SEQUENCE [LARGE SCALE GENOMIC DNA]</scope>
    <source>
        <strain evidence="3 4">DSM 15867</strain>
    </source>
</reference>
<dbReference type="Pfam" id="PF04820">
    <property type="entry name" value="Trp_halogenase"/>
    <property type="match status" value="1"/>
</dbReference>
<organism evidence="3 4">
    <name type="scientific">Sphingomonas abaci</name>
    <dbReference type="NCBI Taxonomy" id="237611"/>
    <lineage>
        <taxon>Bacteria</taxon>
        <taxon>Pseudomonadati</taxon>
        <taxon>Pseudomonadota</taxon>
        <taxon>Alphaproteobacteria</taxon>
        <taxon>Sphingomonadales</taxon>
        <taxon>Sphingomonadaceae</taxon>
        <taxon>Sphingomonas</taxon>
    </lineage>
</organism>
<feature type="binding site" evidence="2">
    <location>
        <position position="358"/>
    </location>
    <ligand>
        <name>FAD</name>
        <dbReference type="ChEBI" id="CHEBI:57692"/>
    </ligand>
</feature>
<dbReference type="EC" id="1.14.19.9" evidence="3"/>
<feature type="binding site" evidence="2">
    <location>
        <position position="345"/>
    </location>
    <ligand>
        <name>FAD</name>
        <dbReference type="ChEBI" id="CHEBI:57692"/>
    </ligand>
</feature>
<evidence type="ECO:0000313" key="4">
    <source>
        <dbReference type="Proteomes" id="UP000574769"/>
    </source>
</evidence>
<keyword evidence="4" id="KW-1185">Reference proteome</keyword>
<proteinExistence type="predicted"/>
<dbReference type="GO" id="GO:0000166">
    <property type="term" value="F:nucleotide binding"/>
    <property type="evidence" value="ECO:0007669"/>
    <property type="project" value="UniProtKB-KW"/>
</dbReference>
<feature type="binding site" evidence="2">
    <location>
        <position position="354"/>
    </location>
    <ligand>
        <name>L-tryptophan</name>
        <dbReference type="ChEBI" id="CHEBI:57912"/>
    </ligand>
</feature>
<dbReference type="GO" id="GO:0004497">
    <property type="term" value="F:monooxygenase activity"/>
    <property type="evidence" value="ECO:0007669"/>
    <property type="project" value="InterPro"/>
</dbReference>
<dbReference type="InterPro" id="IPR050816">
    <property type="entry name" value="Flavin-dep_Halogenase_NPB"/>
</dbReference>
<dbReference type="PANTHER" id="PTHR43747:SF4">
    <property type="entry name" value="FLAVIN-DEPENDENT TRYPTOPHAN HALOGENASE"/>
    <property type="match status" value="1"/>
</dbReference>
<feature type="active site" evidence="1">
    <location>
        <position position="84"/>
    </location>
</feature>
<dbReference type="Proteomes" id="UP000574769">
    <property type="component" value="Unassembled WGS sequence"/>
</dbReference>
<evidence type="ECO:0000256" key="1">
    <source>
        <dbReference type="PIRSR" id="PIRSR011396-1"/>
    </source>
</evidence>
<feature type="binding site" evidence="2">
    <location>
        <position position="84"/>
    </location>
    <ligand>
        <name>7-chloro-L-tryptophan</name>
        <dbReference type="ChEBI" id="CHEBI:58713"/>
    </ligand>
</feature>
<evidence type="ECO:0000256" key="2">
    <source>
        <dbReference type="PIRSR" id="PIRSR011396-2"/>
    </source>
</evidence>
<keyword evidence="2" id="KW-0274">FAD</keyword>
<dbReference type="InterPro" id="IPR033856">
    <property type="entry name" value="Trp_halogen"/>
</dbReference>
<comment type="caution">
    <text evidence="3">The sequence shown here is derived from an EMBL/GenBank/DDBJ whole genome shotgun (WGS) entry which is preliminary data.</text>
</comment>
<keyword evidence="2" id="KW-0285">Flavoprotein</keyword>
<dbReference type="Gene3D" id="3.50.50.60">
    <property type="entry name" value="FAD/NAD(P)-binding domain"/>
    <property type="match status" value="1"/>
</dbReference>
<dbReference type="PIRSF" id="PIRSF011396">
    <property type="entry name" value="Trp_halogenase"/>
    <property type="match status" value="1"/>
</dbReference>
<sequence>MADTDTAAPIASIAIVGGGTAGWMAAAALARSLGPRPPAITLIESEALGTIGVGEATIPPIREMNRLLGLAEEEFVRATGATFKLGIAFENWRAVGHRYFHPFGRLGAAIGPLPFHLYWQALVAVRPDAAGTLTAYSLPAMAAAAGTFQQPSDDPRNTLSMMSHAYHFDAGLYARLLRHRAEADGVARLEGRIVSVVRHERDHPAGPMVRSVTLADGRSVAADLFIDCSGFAGLLIGADPGNAYQDWRHWLPCDSALAMPTERTADPLPYTRAIAEQAGWQWRIPLQHRVGNGHVFASDFVERDTAERVLRDSVAGTPLAEARLLRFTPGRRAQAWRGNVVAIGLAAGFLEPLESTSIHLVQSAVTRLLALFPDQGFAPADIAYFNRATAAEYERIRDFLILHYHATERRDSAFWDHVREQAIPDTLAERIDLYRSRGRFFPEPFDLFLEPSWIAVLHGQGITPAQPDPLALAAADRLAEVLPRMRAAIARAVATMPGHAAFLARHIAAPRPPDQR</sequence>
<name>A0A7W7ALU3_9SPHN</name>
<evidence type="ECO:0000313" key="3">
    <source>
        <dbReference type="EMBL" id="MBB4618509.1"/>
    </source>
</evidence>
<dbReference type="PANTHER" id="PTHR43747">
    <property type="entry name" value="FAD-BINDING PROTEIN"/>
    <property type="match status" value="1"/>
</dbReference>
<dbReference type="InterPro" id="IPR036188">
    <property type="entry name" value="FAD/NAD-bd_sf"/>
</dbReference>
<dbReference type="SUPFAM" id="SSF51905">
    <property type="entry name" value="FAD/NAD(P)-binding domain"/>
    <property type="match status" value="1"/>
</dbReference>
<dbReference type="AlphaFoldDB" id="A0A7W7ALU3"/>
<dbReference type="EMBL" id="JACHNY010000005">
    <property type="protein sequence ID" value="MBB4618509.1"/>
    <property type="molecule type" value="Genomic_DNA"/>
</dbReference>
<keyword evidence="2" id="KW-0547">Nucleotide-binding</keyword>
<dbReference type="InterPro" id="IPR006905">
    <property type="entry name" value="Flavin_halogenase"/>
</dbReference>
<protein>
    <submittedName>
        <fullName evidence="3">Tryptophan halogenase</fullName>
        <ecNumber evidence="3">1.14.19.9</ecNumber>
    </submittedName>
</protein>
<gene>
    <name evidence="3" type="ORF">GGQ96_002652</name>
</gene>
<accession>A0A7W7ALU3</accession>